<dbReference type="InterPro" id="IPR036390">
    <property type="entry name" value="WH_DNA-bd_sf"/>
</dbReference>
<reference evidence="1 2" key="1">
    <citation type="submission" date="2021-01" db="EMBL/GenBank/DDBJ databases">
        <title>Prevotella A2931 sp. nov.</title>
        <authorList>
            <person name="Buhl M."/>
            <person name="Oberhettinger P."/>
        </authorList>
    </citation>
    <scope>NUCLEOTIDE SEQUENCE [LARGE SCALE GENOMIC DNA]</scope>
    <source>
        <strain evidence="1 2">A2931</strain>
    </source>
</reference>
<dbReference type="SUPFAM" id="SSF46785">
    <property type="entry name" value="Winged helix' DNA-binding domain"/>
    <property type="match status" value="1"/>
</dbReference>
<dbReference type="Proteomes" id="UP000664265">
    <property type="component" value="Unassembled WGS sequence"/>
</dbReference>
<sequence>MAKSLSNLSETTWHVYALIKENPYMTNVVLARRLGISDRMVRKHITTLKSIGLLSRVGSNKTGYWKLK</sequence>
<gene>
    <name evidence="1" type="ORF">JHU38_07225</name>
</gene>
<dbReference type="Gene3D" id="1.10.10.10">
    <property type="entry name" value="Winged helix-like DNA-binding domain superfamily/Winged helix DNA-binding domain"/>
    <property type="match status" value="1"/>
</dbReference>
<proteinExistence type="predicted"/>
<organism evidence="1 2">
    <name type="scientific">Prevotella illustrans</name>
    <dbReference type="NCBI Taxonomy" id="2800387"/>
    <lineage>
        <taxon>Bacteria</taxon>
        <taxon>Pseudomonadati</taxon>
        <taxon>Bacteroidota</taxon>
        <taxon>Bacteroidia</taxon>
        <taxon>Bacteroidales</taxon>
        <taxon>Prevotellaceae</taxon>
        <taxon>Prevotella</taxon>
    </lineage>
</organism>
<evidence type="ECO:0000313" key="1">
    <source>
        <dbReference type="EMBL" id="MBO1363561.1"/>
    </source>
</evidence>
<dbReference type="InterPro" id="IPR036388">
    <property type="entry name" value="WH-like_DNA-bd_sf"/>
</dbReference>
<accession>A0ABS3M616</accession>
<keyword evidence="2" id="KW-1185">Reference proteome</keyword>
<dbReference type="EMBL" id="JAERMS010000019">
    <property type="protein sequence ID" value="MBO1363561.1"/>
    <property type="molecule type" value="Genomic_DNA"/>
</dbReference>
<comment type="caution">
    <text evidence="1">The sequence shown here is derived from an EMBL/GenBank/DDBJ whole genome shotgun (WGS) entry which is preliminary data.</text>
</comment>
<protein>
    <submittedName>
        <fullName evidence="1">Winged helix-turn-helix transcriptional regulator</fullName>
    </submittedName>
</protein>
<evidence type="ECO:0000313" key="2">
    <source>
        <dbReference type="Proteomes" id="UP000664265"/>
    </source>
</evidence>
<name>A0ABS3M616_9BACT</name>
<dbReference type="Pfam" id="PF13412">
    <property type="entry name" value="HTH_24"/>
    <property type="match status" value="1"/>
</dbReference>